<organism evidence="1 2">
    <name type="scientific">Brevibacterium otitidis</name>
    <dbReference type="NCBI Taxonomy" id="53364"/>
    <lineage>
        <taxon>Bacteria</taxon>
        <taxon>Bacillati</taxon>
        <taxon>Actinomycetota</taxon>
        <taxon>Actinomycetes</taxon>
        <taxon>Micrococcales</taxon>
        <taxon>Brevibacteriaceae</taxon>
        <taxon>Brevibacterium</taxon>
    </lineage>
</organism>
<protein>
    <submittedName>
        <fullName evidence="1">Uncharacterized protein</fullName>
    </submittedName>
</protein>
<comment type="caution">
    <text evidence="1">The sequence shown here is derived from an EMBL/GenBank/DDBJ whole genome shotgun (WGS) entry which is preliminary data.</text>
</comment>
<sequence length="162" mass="17970">MSDWIMARLDALRERVEKATPGPWESYGDGDHEVYQAAEYDDGDLGPYIAWSVPAKGDAVFIAAARTDVPCMETALRAVLELHRAVTVYADETECPNSGDQTHVNDWHEESVTIGGKWYCAQMPLYRACAHCLDEDGEQSDWPCETRRAVADALGLEGDDSE</sequence>
<dbReference type="EMBL" id="JBHMAU010000107">
    <property type="protein sequence ID" value="MFB9777443.1"/>
    <property type="molecule type" value="Genomic_DNA"/>
</dbReference>
<evidence type="ECO:0000313" key="1">
    <source>
        <dbReference type="EMBL" id="MFB9777443.1"/>
    </source>
</evidence>
<name>A0ABV5X4R6_9MICO</name>
<gene>
    <name evidence="1" type="ORF">ACFFN1_13745</name>
</gene>
<keyword evidence="2" id="KW-1185">Reference proteome</keyword>
<reference evidence="1 2" key="1">
    <citation type="submission" date="2024-09" db="EMBL/GenBank/DDBJ databases">
        <authorList>
            <person name="Sun Q."/>
            <person name="Mori K."/>
        </authorList>
    </citation>
    <scope>NUCLEOTIDE SEQUENCE [LARGE SCALE GENOMIC DNA]</scope>
    <source>
        <strain evidence="1 2">JCM 11683</strain>
    </source>
</reference>
<evidence type="ECO:0000313" key="2">
    <source>
        <dbReference type="Proteomes" id="UP001589707"/>
    </source>
</evidence>
<dbReference type="RefSeq" id="WP_376841399.1">
    <property type="nucleotide sequence ID" value="NZ_JBHMAU010000107.1"/>
</dbReference>
<accession>A0ABV5X4R6</accession>
<dbReference type="Proteomes" id="UP001589707">
    <property type="component" value="Unassembled WGS sequence"/>
</dbReference>
<proteinExistence type="predicted"/>